<evidence type="ECO:0000313" key="2">
    <source>
        <dbReference type="Proteomes" id="UP000499080"/>
    </source>
</evidence>
<dbReference type="Proteomes" id="UP000499080">
    <property type="component" value="Unassembled WGS sequence"/>
</dbReference>
<accession>A0A4Y2S845</accession>
<dbReference type="EMBL" id="BGPR01020083">
    <property type="protein sequence ID" value="GBN83756.1"/>
    <property type="molecule type" value="Genomic_DNA"/>
</dbReference>
<proteinExistence type="predicted"/>
<gene>
    <name evidence="1" type="ORF">AVEN_141238_1</name>
</gene>
<reference evidence="1 2" key="1">
    <citation type="journal article" date="2019" name="Sci. Rep.">
        <title>Orb-weaving spider Araneus ventricosus genome elucidates the spidroin gene catalogue.</title>
        <authorList>
            <person name="Kono N."/>
            <person name="Nakamura H."/>
            <person name="Ohtoshi R."/>
            <person name="Moran D.A.P."/>
            <person name="Shinohara A."/>
            <person name="Yoshida Y."/>
            <person name="Fujiwara M."/>
            <person name="Mori M."/>
            <person name="Tomita M."/>
            <person name="Arakawa K."/>
        </authorList>
    </citation>
    <scope>NUCLEOTIDE SEQUENCE [LARGE SCALE GENOMIC DNA]</scope>
</reference>
<dbReference type="AlphaFoldDB" id="A0A4Y2S845"/>
<organism evidence="1 2">
    <name type="scientific">Araneus ventricosus</name>
    <name type="common">Orbweaver spider</name>
    <name type="synonym">Epeira ventricosa</name>
    <dbReference type="NCBI Taxonomy" id="182803"/>
    <lineage>
        <taxon>Eukaryota</taxon>
        <taxon>Metazoa</taxon>
        <taxon>Ecdysozoa</taxon>
        <taxon>Arthropoda</taxon>
        <taxon>Chelicerata</taxon>
        <taxon>Arachnida</taxon>
        <taxon>Araneae</taxon>
        <taxon>Araneomorphae</taxon>
        <taxon>Entelegynae</taxon>
        <taxon>Araneoidea</taxon>
        <taxon>Araneidae</taxon>
        <taxon>Araneus</taxon>
    </lineage>
</organism>
<protein>
    <submittedName>
        <fullName evidence="1">Uncharacterized protein</fullName>
    </submittedName>
</protein>
<comment type="caution">
    <text evidence="1">The sequence shown here is derived from an EMBL/GenBank/DDBJ whole genome shotgun (WGS) entry which is preliminary data.</text>
</comment>
<name>A0A4Y2S845_ARAVE</name>
<evidence type="ECO:0000313" key="1">
    <source>
        <dbReference type="EMBL" id="GBN83756.1"/>
    </source>
</evidence>
<sequence>MKRLVKVWRENGKGTETKKLNKSFERRSRDNHLTLDNKSESDLKPSCSHSNVNIVEIDYEDQYSSSKDSDTDTDFKVPKKVSSNNWQMRIQIKFTALLSDRYGVSDRATATIASSVLHDVGLITDSDVSHVIDKNKIRREKQNVRVEFCSKSDEFPLQGLYLDGRKDDALVIDLAHSKRFRRVKKEERYSLIHQDSTYVCSKFDFYLLLPCHGKFDASSLKRTCGKLTMQNRYPRLQNEFATSSP</sequence>
<keyword evidence="2" id="KW-1185">Reference proteome</keyword>